<keyword evidence="1" id="KW-0472">Membrane</keyword>
<keyword evidence="1" id="KW-1133">Transmembrane helix</keyword>
<accession>A0A1V2V2B7</accession>
<dbReference type="AlphaFoldDB" id="A0A1V2V2B7"/>
<feature type="transmembrane region" description="Helical" evidence="1">
    <location>
        <begin position="12"/>
        <end position="33"/>
    </location>
</feature>
<organism evidence="2 3">
    <name type="scientific">Acinetobacter genomosp. 33YU</name>
    <dbReference type="NCBI Taxonomy" id="1675530"/>
    <lineage>
        <taxon>Bacteria</taxon>
        <taxon>Pseudomonadati</taxon>
        <taxon>Pseudomonadota</taxon>
        <taxon>Gammaproteobacteria</taxon>
        <taxon>Moraxellales</taxon>
        <taxon>Moraxellaceae</taxon>
        <taxon>Acinetobacter</taxon>
    </lineage>
</organism>
<name>A0A1V2V2B7_9GAMM</name>
<evidence type="ECO:0000256" key="1">
    <source>
        <dbReference type="SAM" id="Phobius"/>
    </source>
</evidence>
<dbReference type="Proteomes" id="UP000189376">
    <property type="component" value="Unassembled WGS sequence"/>
</dbReference>
<feature type="transmembrane region" description="Helical" evidence="1">
    <location>
        <begin position="123"/>
        <end position="140"/>
    </location>
</feature>
<dbReference type="EMBL" id="LFZS01000001">
    <property type="protein sequence ID" value="ONN56388.1"/>
    <property type="molecule type" value="Genomic_DNA"/>
</dbReference>
<feature type="transmembrane region" description="Helical" evidence="1">
    <location>
        <begin position="89"/>
        <end position="111"/>
    </location>
</feature>
<reference evidence="2 3" key="1">
    <citation type="submission" date="2015-07" db="EMBL/GenBank/DDBJ databases">
        <title>Acinetobacter yuneri, a novel member of Acinetobacter calcoaceticus-Acinetobacter baumannii complex isolated from clinical specimen.</title>
        <authorList>
            <person name="Yu Y."/>
        </authorList>
    </citation>
    <scope>NUCLEOTIDE SEQUENCE [LARGE SCALE GENOMIC DNA]</scope>
    <source>
        <strain evidence="2 3">A362</strain>
    </source>
</reference>
<comment type="caution">
    <text evidence="2">The sequence shown here is derived from an EMBL/GenBank/DDBJ whole genome shotgun (WGS) entry which is preliminary data.</text>
</comment>
<evidence type="ECO:0000313" key="2">
    <source>
        <dbReference type="EMBL" id="ONN56388.1"/>
    </source>
</evidence>
<dbReference type="RefSeq" id="WP_077168348.1">
    <property type="nucleotide sequence ID" value="NZ_LFZS01000001.1"/>
</dbReference>
<keyword evidence="1" id="KW-0812">Transmembrane</keyword>
<feature type="transmembrane region" description="Helical" evidence="1">
    <location>
        <begin position="173"/>
        <end position="192"/>
    </location>
</feature>
<feature type="transmembrane region" description="Helical" evidence="1">
    <location>
        <begin position="53"/>
        <end position="77"/>
    </location>
</feature>
<keyword evidence="3" id="KW-1185">Reference proteome</keyword>
<protein>
    <submittedName>
        <fullName evidence="2">Uncharacterized protein</fullName>
    </submittedName>
</protein>
<gene>
    <name evidence="2" type="ORF">AC058_01650</name>
</gene>
<sequence>MLKKLNDKYGLDFNGLLGLGSIVAFIYVIFFKLTFYNILDVEWYVAILSPQQIILSSLTLLAVSSVSIIFSFFFDKVFKINLISEIKDLVYLFFYAFIIYIIMQVVSIFGVFSENIPIKYKNYITYIGLNVGFSSIYFFHKKIVLWGENQYSINNNYFLWIKIKKAIAQGVKFLAPLMCITGIAITPIVLGYDAAIQVKSQMAKILPEVILKEEERKWYLLEANSTDSLLITQEDQDGEKAIELEL</sequence>
<proteinExistence type="predicted"/>
<evidence type="ECO:0000313" key="3">
    <source>
        <dbReference type="Proteomes" id="UP000189376"/>
    </source>
</evidence>